<feature type="transmembrane region" description="Helical" evidence="8">
    <location>
        <begin position="52"/>
        <end position="71"/>
    </location>
</feature>
<feature type="transmembrane region" description="Helical" evidence="8">
    <location>
        <begin position="298"/>
        <end position="323"/>
    </location>
</feature>
<keyword evidence="3 6" id="KW-0812">Transmembrane</keyword>
<dbReference type="GO" id="GO:0016020">
    <property type="term" value="C:membrane"/>
    <property type="evidence" value="ECO:0007669"/>
    <property type="project" value="UniProtKB-SubCell"/>
</dbReference>
<feature type="compositionally biased region" description="Polar residues" evidence="7">
    <location>
        <begin position="14"/>
        <end position="34"/>
    </location>
</feature>
<evidence type="ECO:0000313" key="9">
    <source>
        <dbReference type="EMBL" id="RAV34773.1"/>
    </source>
</evidence>
<keyword evidence="5 8" id="KW-0472">Membrane</keyword>
<comment type="caution">
    <text evidence="9">The sequence shown here is derived from an EMBL/GenBank/DDBJ whole genome shotgun (WGS) entry which is preliminary data.</text>
</comment>
<dbReference type="GO" id="GO:0015293">
    <property type="term" value="F:symporter activity"/>
    <property type="evidence" value="ECO:0007669"/>
    <property type="project" value="UniProtKB-KW"/>
</dbReference>
<dbReference type="PANTHER" id="PTHR42948:SF1">
    <property type="entry name" value="TRANSPORTER"/>
    <property type="match status" value="1"/>
</dbReference>
<name>A0A364VDQ0_9CORY</name>
<dbReference type="AlphaFoldDB" id="A0A364VDQ0"/>
<feature type="transmembrane region" description="Helical" evidence="8">
    <location>
        <begin position="427"/>
        <end position="448"/>
    </location>
</feature>
<dbReference type="PANTHER" id="PTHR42948">
    <property type="entry name" value="TRANSPORTER"/>
    <property type="match status" value="1"/>
</dbReference>
<dbReference type="PROSITE" id="PS00610">
    <property type="entry name" value="NA_NEUROTRAN_SYMP_1"/>
    <property type="match status" value="1"/>
</dbReference>
<dbReference type="PRINTS" id="PR00176">
    <property type="entry name" value="NANEUSMPORT"/>
</dbReference>
<dbReference type="Pfam" id="PF00209">
    <property type="entry name" value="SNF"/>
    <property type="match status" value="1"/>
</dbReference>
<feature type="region of interest" description="Disordered" evidence="7">
    <location>
        <begin position="1"/>
        <end position="45"/>
    </location>
</feature>
<keyword evidence="2 6" id="KW-0813">Transport</keyword>
<sequence length="571" mass="62036">MTPPREPQPTPNPSDQHPATADQYSPTTDQPQTVTDRRPKNTGGREQFNTRFVFLMAAIGSAVGLGNIWRFPYVAYDNGGGAFLIPYLVALLTAGIPLLWFYFAVGHRYRASAPLAYRRINRSGEFIGWIKVGVAFFITLYYAAIVAWAALYAVKSVSKAWGSDPSTYLMSDFLQVDKTHTFSTNYVVPILITMVLVWILTTVTLATDVNKGIGKVTSVFVPLLVVLFVVIVIRALFLDGASTGLEAFFHPNWSALKDTGVWISAYGQIFFSLSIGFGIMTTYASYLKPRTNLTGTGMVTAFANSSFEVLAGIGVFAALGFMANQQGVAVKDVASNGVGLAFIAFPTIINEMPLGGLFGVLFFVSLFLAGITSLISLMEVVLSAVRDKLNTSRRTTAIALGTIMGILSVALFASTSGLIALDIMDKWTNNIGIVCAAILSLVATGWVFNRRRELQQHLNAVSSVRVGAVWQFCTFILTPLVLLYTVINEIRGLLREPYEDYASASLSLYGWMVIAVIVVAAMVLSVIPFHRQQSVDGVVGSNYGVPQHGRPADEPNHLLPQSTTETAAQKE</sequence>
<feature type="transmembrane region" description="Helical" evidence="8">
    <location>
        <begin position="261"/>
        <end position="286"/>
    </location>
</feature>
<dbReference type="CDD" id="cd10334">
    <property type="entry name" value="SLC6sbd_u1"/>
    <property type="match status" value="1"/>
</dbReference>
<dbReference type="InterPro" id="IPR000175">
    <property type="entry name" value="Na/ntran_symport"/>
</dbReference>
<feature type="transmembrane region" description="Helical" evidence="8">
    <location>
        <begin position="186"/>
        <end position="207"/>
    </location>
</feature>
<feature type="transmembrane region" description="Helical" evidence="8">
    <location>
        <begin position="360"/>
        <end position="385"/>
    </location>
</feature>
<comment type="subcellular location">
    <subcellularLocation>
        <location evidence="1">Membrane</location>
        <topology evidence="1">Multi-pass membrane protein</topology>
    </subcellularLocation>
</comment>
<evidence type="ECO:0000256" key="5">
    <source>
        <dbReference type="ARBA" id="ARBA00023136"/>
    </source>
</evidence>
<evidence type="ECO:0000256" key="2">
    <source>
        <dbReference type="ARBA" id="ARBA00022448"/>
    </source>
</evidence>
<evidence type="ECO:0000256" key="6">
    <source>
        <dbReference type="RuleBase" id="RU003732"/>
    </source>
</evidence>
<feature type="transmembrane region" description="Helical" evidence="8">
    <location>
        <begin position="219"/>
        <end position="241"/>
    </location>
</feature>
<evidence type="ECO:0000313" key="10">
    <source>
        <dbReference type="Proteomes" id="UP000251047"/>
    </source>
</evidence>
<feature type="transmembrane region" description="Helical" evidence="8">
    <location>
        <begin position="397"/>
        <end position="421"/>
    </location>
</feature>
<keyword evidence="6" id="KW-0769">Symport</keyword>
<organism evidence="9 10">
    <name type="scientific">Corynebacterium heidelbergense</name>
    <dbReference type="NCBI Taxonomy" id="2055947"/>
    <lineage>
        <taxon>Bacteria</taxon>
        <taxon>Bacillati</taxon>
        <taxon>Actinomycetota</taxon>
        <taxon>Actinomycetes</taxon>
        <taxon>Mycobacteriales</taxon>
        <taxon>Corynebacteriaceae</taxon>
        <taxon>Corynebacterium</taxon>
    </lineage>
</organism>
<feature type="transmembrane region" description="Helical" evidence="8">
    <location>
        <begin position="126"/>
        <end position="151"/>
    </location>
</feature>
<reference evidence="9 10" key="1">
    <citation type="journal article" date="2018" name="Syst. Appl. Microbiol.">
        <title>Corynebacterium heidelbergense sp. nov., isolated from the preen glands of Egyptian geese (Alopochen aegyptiacus).</title>
        <authorList>
            <person name="Braun M.S."/>
            <person name="Wang E."/>
            <person name="Zimmermann S."/>
            <person name="Wink M."/>
        </authorList>
    </citation>
    <scope>NUCLEOTIDE SEQUENCE [LARGE SCALE GENOMIC DNA]</scope>
    <source>
        <strain evidence="9 10">DSM 104638</strain>
    </source>
</reference>
<dbReference type="InterPro" id="IPR037272">
    <property type="entry name" value="SNS_sf"/>
</dbReference>
<comment type="similarity">
    <text evidence="6">Belongs to the sodium:neurotransmitter symporter (SNF) (TC 2.A.22) family.</text>
</comment>
<dbReference type="Proteomes" id="UP000251047">
    <property type="component" value="Unassembled WGS sequence"/>
</dbReference>
<evidence type="ECO:0000256" key="3">
    <source>
        <dbReference type="ARBA" id="ARBA00022692"/>
    </source>
</evidence>
<feature type="transmembrane region" description="Helical" evidence="8">
    <location>
        <begin position="468"/>
        <end position="487"/>
    </location>
</feature>
<dbReference type="EMBL" id="PHQP01000006">
    <property type="protein sequence ID" value="RAV34773.1"/>
    <property type="molecule type" value="Genomic_DNA"/>
</dbReference>
<dbReference type="NCBIfam" id="NF037979">
    <property type="entry name" value="Na_transp"/>
    <property type="match status" value="1"/>
</dbReference>
<evidence type="ECO:0000256" key="7">
    <source>
        <dbReference type="SAM" id="MobiDB-lite"/>
    </source>
</evidence>
<evidence type="ECO:0000256" key="1">
    <source>
        <dbReference type="ARBA" id="ARBA00004141"/>
    </source>
</evidence>
<dbReference type="PROSITE" id="PS50267">
    <property type="entry name" value="NA_NEUROTRAN_SYMP_3"/>
    <property type="match status" value="1"/>
</dbReference>
<feature type="compositionally biased region" description="Pro residues" evidence="7">
    <location>
        <begin position="1"/>
        <end position="12"/>
    </location>
</feature>
<dbReference type="OrthoDB" id="9762833at2"/>
<feature type="region of interest" description="Disordered" evidence="7">
    <location>
        <begin position="545"/>
        <end position="571"/>
    </location>
</feature>
<feature type="compositionally biased region" description="Polar residues" evidence="7">
    <location>
        <begin position="559"/>
        <end position="571"/>
    </location>
</feature>
<accession>A0A364VDQ0</accession>
<dbReference type="SUPFAM" id="SSF161070">
    <property type="entry name" value="SNF-like"/>
    <property type="match status" value="1"/>
</dbReference>
<protein>
    <recommendedName>
        <fullName evidence="6">Transporter</fullName>
    </recommendedName>
</protein>
<gene>
    <name evidence="9" type="ORF">CWC39_01640</name>
</gene>
<feature type="transmembrane region" description="Helical" evidence="8">
    <location>
        <begin position="507"/>
        <end position="527"/>
    </location>
</feature>
<evidence type="ECO:0000256" key="4">
    <source>
        <dbReference type="ARBA" id="ARBA00022989"/>
    </source>
</evidence>
<proteinExistence type="inferred from homology"/>
<keyword evidence="4 8" id="KW-1133">Transmembrane helix</keyword>
<evidence type="ECO:0000256" key="8">
    <source>
        <dbReference type="SAM" id="Phobius"/>
    </source>
</evidence>
<feature type="transmembrane region" description="Helical" evidence="8">
    <location>
        <begin position="83"/>
        <end position="105"/>
    </location>
</feature>